<dbReference type="Gene3D" id="3.30.559.30">
    <property type="entry name" value="Nonribosomal peptide synthetase, condensation domain"/>
    <property type="match status" value="1"/>
</dbReference>
<dbReference type="InterPro" id="IPR001242">
    <property type="entry name" value="Condensation_dom"/>
</dbReference>
<evidence type="ECO:0000256" key="4">
    <source>
        <dbReference type="ARBA" id="ARBA00022737"/>
    </source>
</evidence>
<name>A0ABM9BZF7_9BACL</name>
<gene>
    <name evidence="6" type="ORF">PAECIP111892_02358</name>
</gene>
<dbReference type="InterPro" id="IPR020806">
    <property type="entry name" value="PKS_PP-bd"/>
</dbReference>
<keyword evidence="2" id="KW-0596">Phosphopantetheine</keyword>
<dbReference type="InterPro" id="IPR023213">
    <property type="entry name" value="CAT-like_dom_sf"/>
</dbReference>
<dbReference type="PROSITE" id="PS50075">
    <property type="entry name" value="CARRIER"/>
    <property type="match status" value="1"/>
</dbReference>
<keyword evidence="3" id="KW-0597">Phosphoprotein</keyword>
<dbReference type="SUPFAM" id="SSF47336">
    <property type="entry name" value="ACP-like"/>
    <property type="match status" value="1"/>
</dbReference>
<accession>A0ABM9BZF7</accession>
<dbReference type="PANTHER" id="PTHR45527">
    <property type="entry name" value="NONRIBOSOMAL PEPTIDE SYNTHETASE"/>
    <property type="match status" value="1"/>
</dbReference>
<dbReference type="InterPro" id="IPR009081">
    <property type="entry name" value="PP-bd_ACP"/>
</dbReference>
<comment type="caution">
    <text evidence="6">The sequence shown here is derived from an EMBL/GenBank/DDBJ whole genome shotgun (WGS) entry which is preliminary data.</text>
</comment>
<proteinExistence type="predicted"/>
<dbReference type="Proteomes" id="UP000838324">
    <property type="component" value="Unassembled WGS sequence"/>
</dbReference>
<dbReference type="Gene3D" id="3.30.559.10">
    <property type="entry name" value="Chloramphenicol acetyltransferase-like domain"/>
    <property type="match status" value="1"/>
</dbReference>
<evidence type="ECO:0000313" key="7">
    <source>
        <dbReference type="Proteomes" id="UP000838324"/>
    </source>
</evidence>
<dbReference type="PANTHER" id="PTHR45527:SF1">
    <property type="entry name" value="FATTY ACID SYNTHASE"/>
    <property type="match status" value="1"/>
</dbReference>
<feature type="domain" description="Carrier" evidence="5">
    <location>
        <begin position="417"/>
        <end position="492"/>
    </location>
</feature>
<keyword evidence="7" id="KW-1185">Reference proteome</keyword>
<organism evidence="6 7">
    <name type="scientific">Paenibacillus auburnensis</name>
    <dbReference type="NCBI Taxonomy" id="2905649"/>
    <lineage>
        <taxon>Bacteria</taxon>
        <taxon>Bacillati</taxon>
        <taxon>Bacillota</taxon>
        <taxon>Bacilli</taxon>
        <taxon>Bacillales</taxon>
        <taxon>Paenibacillaceae</taxon>
        <taxon>Paenibacillus</taxon>
    </lineage>
</organism>
<dbReference type="InterPro" id="IPR036736">
    <property type="entry name" value="ACP-like_sf"/>
</dbReference>
<dbReference type="Pfam" id="PF00668">
    <property type="entry name" value="Condensation"/>
    <property type="match status" value="1"/>
</dbReference>
<sequence length="496" mass="55986">MSAMVSSTEKRIVSSCLLSPTAYNIPLFVRFAEGLNIPRMYNLLTRYMEDFELFRTSYEIHSEIHKRTRNEPPTIEVRTFEHLDKDRLISEHLITIRDRALVRFVICRVLDEPGDYLFINAHHVLLDGFSMNLFLQELTQAYLSGEPAVSQLYPPLLEEAPQGSLQVEGSGGPTLSFGKYAPFKSKLLGRQNSEIHYLNERFRLDGSPAKRHSDFAVALTAFSLSLAHFLHSGTVYLAYPYLGRDPRNYKALGNFVQLIPFGIELEEELGTETDQLIAGIQSRIFASFAGRDYYDELIRTEGMSSMNIFRDIIFDYKSGSLIAKTLNEAHGIQLEEAHGYRDEKYGLHFSVYKTGDDWEISIISSEYGLTDLQALLDLFHSILQKLYANAGGGLRVDDLVSLTAKEEEHGGESAPETPGGRIYDEVAGIVSTLLGEAGVQANVSFFDLGMDSLLLVKFKKRIRESFNINLKISDFFNYHTAELLAGKIMDHLKEAK</sequence>
<dbReference type="SMART" id="SM00823">
    <property type="entry name" value="PKS_PP"/>
    <property type="match status" value="1"/>
</dbReference>
<evidence type="ECO:0000256" key="2">
    <source>
        <dbReference type="ARBA" id="ARBA00022450"/>
    </source>
</evidence>
<evidence type="ECO:0000256" key="3">
    <source>
        <dbReference type="ARBA" id="ARBA00022553"/>
    </source>
</evidence>
<dbReference type="Gene3D" id="1.10.1200.10">
    <property type="entry name" value="ACP-like"/>
    <property type="match status" value="1"/>
</dbReference>
<dbReference type="EMBL" id="CAKMMG010000001">
    <property type="protein sequence ID" value="CAH1196883.1"/>
    <property type="molecule type" value="Genomic_DNA"/>
</dbReference>
<dbReference type="RefSeq" id="WP_236332947.1">
    <property type="nucleotide sequence ID" value="NZ_CAKMMG010000001.1"/>
</dbReference>
<dbReference type="SUPFAM" id="SSF52777">
    <property type="entry name" value="CoA-dependent acyltransferases"/>
    <property type="match status" value="1"/>
</dbReference>
<evidence type="ECO:0000259" key="5">
    <source>
        <dbReference type="PROSITE" id="PS50075"/>
    </source>
</evidence>
<protein>
    <recommendedName>
        <fullName evidence="5">Carrier domain-containing protein</fullName>
    </recommendedName>
</protein>
<evidence type="ECO:0000313" key="6">
    <source>
        <dbReference type="EMBL" id="CAH1196883.1"/>
    </source>
</evidence>
<dbReference type="Pfam" id="PF00550">
    <property type="entry name" value="PP-binding"/>
    <property type="match status" value="1"/>
</dbReference>
<evidence type="ECO:0000256" key="1">
    <source>
        <dbReference type="ARBA" id="ARBA00001957"/>
    </source>
</evidence>
<comment type="cofactor">
    <cofactor evidence="1">
        <name>pantetheine 4'-phosphate</name>
        <dbReference type="ChEBI" id="CHEBI:47942"/>
    </cofactor>
</comment>
<reference evidence="6" key="1">
    <citation type="submission" date="2022-01" db="EMBL/GenBank/DDBJ databases">
        <authorList>
            <person name="Criscuolo A."/>
        </authorList>
    </citation>
    <scope>NUCLEOTIDE SEQUENCE</scope>
    <source>
        <strain evidence="6">CIP111892</strain>
    </source>
</reference>
<keyword evidence="4" id="KW-0677">Repeat</keyword>